<evidence type="ECO:0000256" key="2">
    <source>
        <dbReference type="SAM" id="Phobius"/>
    </source>
</evidence>
<reference evidence="3 4" key="2">
    <citation type="submission" date="2019-01" db="EMBL/GenBank/DDBJ databases">
        <title>The decoding of complex shrimp genome reveals the adaptation for benthos swimmer, frequently molting mechanism and breeding impact on genome.</title>
        <authorList>
            <person name="Sun Y."/>
            <person name="Gao Y."/>
            <person name="Yu Y."/>
        </authorList>
    </citation>
    <scope>NUCLEOTIDE SEQUENCE [LARGE SCALE GENOMIC DNA]</scope>
    <source>
        <tissue evidence="3">Muscle</tissue>
    </source>
</reference>
<evidence type="ECO:0000256" key="1">
    <source>
        <dbReference type="SAM" id="MobiDB-lite"/>
    </source>
</evidence>
<evidence type="ECO:0000313" key="4">
    <source>
        <dbReference type="Proteomes" id="UP000283509"/>
    </source>
</evidence>
<dbReference type="OrthoDB" id="6364225at2759"/>
<feature type="transmembrane region" description="Helical" evidence="2">
    <location>
        <begin position="52"/>
        <end position="75"/>
    </location>
</feature>
<protein>
    <submittedName>
        <fullName evidence="3">Uncharacterized protein</fullName>
    </submittedName>
</protein>
<feature type="compositionally biased region" description="Pro residues" evidence="1">
    <location>
        <begin position="114"/>
        <end position="132"/>
    </location>
</feature>
<reference evidence="3 4" key="1">
    <citation type="submission" date="2018-04" db="EMBL/GenBank/DDBJ databases">
        <authorList>
            <person name="Zhang X."/>
            <person name="Yuan J."/>
            <person name="Li F."/>
            <person name="Xiang J."/>
        </authorList>
    </citation>
    <scope>NUCLEOTIDE SEQUENCE [LARGE SCALE GENOMIC DNA]</scope>
    <source>
        <tissue evidence="3">Muscle</tissue>
    </source>
</reference>
<accession>A0A423SV07</accession>
<keyword evidence="2" id="KW-0472">Membrane</keyword>
<sequence length="188" mass="19930">MTTGEPLSNFLYKAVLASETRHMNVCEVNGRKFILTAALEEETVGTTEDVRISLVFGAVLGGLVLALGVTVVALCRLRRQRNNNQVPQNEADRGQAATAAPLVSPPGSGQAIPPRSPPRPAASGAPPPPPPVLGAVLPAEGDGAESQQEEFYYEMVPLQDVSPPPCSFVYSDECSEETINDLYISADL</sequence>
<keyword evidence="2" id="KW-1133">Transmembrane helix</keyword>
<dbReference type="EMBL" id="QCYY01002728">
    <property type="protein sequence ID" value="ROT68010.1"/>
    <property type="molecule type" value="Genomic_DNA"/>
</dbReference>
<proteinExistence type="predicted"/>
<gene>
    <name evidence="3" type="ORF">C7M84_013885</name>
</gene>
<dbReference type="AlphaFoldDB" id="A0A423SV07"/>
<organism evidence="3 4">
    <name type="scientific">Penaeus vannamei</name>
    <name type="common">Whiteleg shrimp</name>
    <name type="synonym">Litopenaeus vannamei</name>
    <dbReference type="NCBI Taxonomy" id="6689"/>
    <lineage>
        <taxon>Eukaryota</taxon>
        <taxon>Metazoa</taxon>
        <taxon>Ecdysozoa</taxon>
        <taxon>Arthropoda</taxon>
        <taxon>Crustacea</taxon>
        <taxon>Multicrustacea</taxon>
        <taxon>Malacostraca</taxon>
        <taxon>Eumalacostraca</taxon>
        <taxon>Eucarida</taxon>
        <taxon>Decapoda</taxon>
        <taxon>Dendrobranchiata</taxon>
        <taxon>Penaeoidea</taxon>
        <taxon>Penaeidae</taxon>
        <taxon>Penaeus</taxon>
    </lineage>
</organism>
<name>A0A423SV07_PENVA</name>
<keyword evidence="2" id="KW-0812">Transmembrane</keyword>
<comment type="caution">
    <text evidence="3">The sequence shown here is derived from an EMBL/GenBank/DDBJ whole genome shotgun (WGS) entry which is preliminary data.</text>
</comment>
<feature type="region of interest" description="Disordered" evidence="1">
    <location>
        <begin position="84"/>
        <end position="150"/>
    </location>
</feature>
<keyword evidence="4" id="KW-1185">Reference proteome</keyword>
<evidence type="ECO:0000313" key="3">
    <source>
        <dbReference type="EMBL" id="ROT68010.1"/>
    </source>
</evidence>
<dbReference type="Proteomes" id="UP000283509">
    <property type="component" value="Unassembled WGS sequence"/>
</dbReference>